<dbReference type="Gramene" id="Pp3c11_24060V3.2">
    <property type="protein sequence ID" value="PAC:32956223.CDS.1"/>
    <property type="gene ID" value="Pp3c11_24060"/>
</dbReference>
<proteinExistence type="predicted"/>
<accession>A0A2K1JW39</accession>
<reference evidence="2" key="3">
    <citation type="submission" date="2020-12" db="UniProtKB">
        <authorList>
            <consortium name="EnsemblPlants"/>
        </authorList>
    </citation>
    <scope>IDENTIFICATION</scope>
</reference>
<dbReference type="EMBL" id="ABEU02000011">
    <property type="protein sequence ID" value="PNR45734.1"/>
    <property type="molecule type" value="Genomic_DNA"/>
</dbReference>
<keyword evidence="3" id="KW-1185">Reference proteome</keyword>
<dbReference type="Gramene" id="Pp3c11_24060V3.1">
    <property type="protein sequence ID" value="PAC:32956222.CDS.1"/>
    <property type="gene ID" value="Pp3c11_24060"/>
</dbReference>
<reference evidence="1 3" key="2">
    <citation type="journal article" date="2018" name="Plant J.">
        <title>The Physcomitrella patens chromosome-scale assembly reveals moss genome structure and evolution.</title>
        <authorList>
            <person name="Lang D."/>
            <person name="Ullrich K.K."/>
            <person name="Murat F."/>
            <person name="Fuchs J."/>
            <person name="Jenkins J."/>
            <person name="Haas F.B."/>
            <person name="Piednoel M."/>
            <person name="Gundlach H."/>
            <person name="Van Bel M."/>
            <person name="Meyberg R."/>
            <person name="Vives C."/>
            <person name="Morata J."/>
            <person name="Symeonidi A."/>
            <person name="Hiss M."/>
            <person name="Muchero W."/>
            <person name="Kamisugi Y."/>
            <person name="Saleh O."/>
            <person name="Blanc G."/>
            <person name="Decker E.L."/>
            <person name="van Gessel N."/>
            <person name="Grimwood J."/>
            <person name="Hayes R.D."/>
            <person name="Graham S.W."/>
            <person name="Gunter L.E."/>
            <person name="McDaniel S.F."/>
            <person name="Hoernstein S.N.W."/>
            <person name="Larsson A."/>
            <person name="Li F.W."/>
            <person name="Perroud P.F."/>
            <person name="Phillips J."/>
            <person name="Ranjan P."/>
            <person name="Rokshar D.S."/>
            <person name="Rothfels C.J."/>
            <person name="Schneider L."/>
            <person name="Shu S."/>
            <person name="Stevenson D.W."/>
            <person name="Thummler F."/>
            <person name="Tillich M."/>
            <person name="Villarreal Aguilar J.C."/>
            <person name="Widiez T."/>
            <person name="Wong G.K."/>
            <person name="Wymore A."/>
            <person name="Zhang Y."/>
            <person name="Zimmer A.D."/>
            <person name="Quatrano R.S."/>
            <person name="Mayer K.F.X."/>
            <person name="Goodstein D."/>
            <person name="Casacuberta J.M."/>
            <person name="Vandepoele K."/>
            <person name="Reski R."/>
            <person name="Cuming A.C."/>
            <person name="Tuskan G.A."/>
            <person name="Maumus F."/>
            <person name="Salse J."/>
            <person name="Schmutz J."/>
            <person name="Rensing S.A."/>
        </authorList>
    </citation>
    <scope>NUCLEOTIDE SEQUENCE [LARGE SCALE GENOMIC DNA]</scope>
    <source>
        <strain evidence="2 3">cv. Gransden 2004</strain>
    </source>
</reference>
<sequence>MVQVGELRSNSPLIDLFSSSALCPTACSNLSCSCEVAAVINIPLISVAVSSQRLLAQNLWLMLNEVASIFWKYRVASVLLVVT</sequence>
<evidence type="ECO:0000313" key="3">
    <source>
        <dbReference type="Proteomes" id="UP000006727"/>
    </source>
</evidence>
<dbReference type="EnsemblPlants" id="Pp3c11_24060V3.3">
    <property type="protein sequence ID" value="PAC:32956224.CDS.1"/>
    <property type="gene ID" value="Pp3c11_24060"/>
</dbReference>
<dbReference type="InParanoid" id="A0A2K1JW39"/>
<evidence type="ECO:0000313" key="2">
    <source>
        <dbReference type="EnsemblPlants" id="PAC:32956222.CDS.1"/>
    </source>
</evidence>
<dbReference type="EnsemblPlants" id="Pp3c11_24060V3.2">
    <property type="protein sequence ID" value="PAC:32956223.CDS.1"/>
    <property type="gene ID" value="Pp3c11_24060"/>
</dbReference>
<evidence type="ECO:0000313" key="1">
    <source>
        <dbReference type="EMBL" id="PNR45734.1"/>
    </source>
</evidence>
<dbReference type="Gramene" id="Pp3c11_24060V3.3">
    <property type="protein sequence ID" value="PAC:32956224.CDS.1"/>
    <property type="gene ID" value="Pp3c11_24060"/>
</dbReference>
<dbReference type="AlphaFoldDB" id="A0A2K1JW39"/>
<dbReference type="EnsemblPlants" id="Pp3c11_24060V3.1">
    <property type="protein sequence ID" value="PAC:32956222.CDS.1"/>
    <property type="gene ID" value="Pp3c11_24060"/>
</dbReference>
<name>A0A2K1JW39_PHYPA</name>
<organism evidence="1">
    <name type="scientific">Physcomitrium patens</name>
    <name type="common">Spreading-leaved earth moss</name>
    <name type="synonym">Physcomitrella patens</name>
    <dbReference type="NCBI Taxonomy" id="3218"/>
    <lineage>
        <taxon>Eukaryota</taxon>
        <taxon>Viridiplantae</taxon>
        <taxon>Streptophyta</taxon>
        <taxon>Embryophyta</taxon>
        <taxon>Bryophyta</taxon>
        <taxon>Bryophytina</taxon>
        <taxon>Bryopsida</taxon>
        <taxon>Funariidae</taxon>
        <taxon>Funariales</taxon>
        <taxon>Funariaceae</taxon>
        <taxon>Physcomitrium</taxon>
    </lineage>
</organism>
<dbReference type="Proteomes" id="UP000006727">
    <property type="component" value="Chromosome 11"/>
</dbReference>
<reference evidence="1 3" key="1">
    <citation type="journal article" date="2008" name="Science">
        <title>The Physcomitrella genome reveals evolutionary insights into the conquest of land by plants.</title>
        <authorList>
            <person name="Rensing S."/>
            <person name="Lang D."/>
            <person name="Zimmer A."/>
            <person name="Terry A."/>
            <person name="Salamov A."/>
            <person name="Shapiro H."/>
            <person name="Nishiyama T."/>
            <person name="Perroud P.-F."/>
            <person name="Lindquist E."/>
            <person name="Kamisugi Y."/>
            <person name="Tanahashi T."/>
            <person name="Sakakibara K."/>
            <person name="Fujita T."/>
            <person name="Oishi K."/>
            <person name="Shin-I T."/>
            <person name="Kuroki Y."/>
            <person name="Toyoda A."/>
            <person name="Suzuki Y."/>
            <person name="Hashimoto A."/>
            <person name="Yamaguchi K."/>
            <person name="Sugano A."/>
            <person name="Kohara Y."/>
            <person name="Fujiyama A."/>
            <person name="Anterola A."/>
            <person name="Aoki S."/>
            <person name="Ashton N."/>
            <person name="Barbazuk W.B."/>
            <person name="Barker E."/>
            <person name="Bennetzen J."/>
            <person name="Bezanilla M."/>
            <person name="Blankenship R."/>
            <person name="Cho S.H."/>
            <person name="Dutcher S."/>
            <person name="Estelle M."/>
            <person name="Fawcett J.A."/>
            <person name="Gundlach H."/>
            <person name="Hanada K."/>
            <person name="Heyl A."/>
            <person name="Hicks K.A."/>
            <person name="Hugh J."/>
            <person name="Lohr M."/>
            <person name="Mayer K."/>
            <person name="Melkozernov A."/>
            <person name="Murata T."/>
            <person name="Nelson D."/>
            <person name="Pils B."/>
            <person name="Prigge M."/>
            <person name="Reiss B."/>
            <person name="Renner T."/>
            <person name="Rombauts S."/>
            <person name="Rushton P."/>
            <person name="Sanderfoot A."/>
            <person name="Schween G."/>
            <person name="Shiu S.-H."/>
            <person name="Stueber K."/>
            <person name="Theodoulou F.L."/>
            <person name="Tu H."/>
            <person name="Van de Peer Y."/>
            <person name="Verrier P.J."/>
            <person name="Waters E."/>
            <person name="Wood A."/>
            <person name="Yang L."/>
            <person name="Cove D."/>
            <person name="Cuming A."/>
            <person name="Hasebe M."/>
            <person name="Lucas S."/>
            <person name="Mishler D.B."/>
            <person name="Reski R."/>
            <person name="Grigoriev I."/>
            <person name="Quatrano R.S."/>
            <person name="Boore J.L."/>
        </authorList>
    </citation>
    <scope>NUCLEOTIDE SEQUENCE [LARGE SCALE GENOMIC DNA]</scope>
    <source>
        <strain evidence="2 3">cv. Gransden 2004</strain>
    </source>
</reference>
<dbReference type="PaxDb" id="3218-PP1S31_21V6.1"/>
<gene>
    <name evidence="1" type="ORF">PHYPA_015505</name>
</gene>
<protein>
    <submittedName>
        <fullName evidence="1 2">Uncharacterized protein</fullName>
    </submittedName>
</protein>